<organism evidence="1 2">
    <name type="scientific">Diphasiastrum complanatum</name>
    <name type="common">Issler's clubmoss</name>
    <name type="synonym">Lycopodium complanatum</name>
    <dbReference type="NCBI Taxonomy" id="34168"/>
    <lineage>
        <taxon>Eukaryota</taxon>
        <taxon>Viridiplantae</taxon>
        <taxon>Streptophyta</taxon>
        <taxon>Embryophyta</taxon>
        <taxon>Tracheophyta</taxon>
        <taxon>Lycopodiopsida</taxon>
        <taxon>Lycopodiales</taxon>
        <taxon>Lycopodiaceae</taxon>
        <taxon>Lycopodioideae</taxon>
        <taxon>Diphasiastrum</taxon>
    </lineage>
</organism>
<accession>A0ACC2BDD6</accession>
<protein>
    <submittedName>
        <fullName evidence="1">Uncharacterized protein</fullName>
    </submittedName>
</protein>
<evidence type="ECO:0000313" key="1">
    <source>
        <dbReference type="EMBL" id="KAJ7527776.1"/>
    </source>
</evidence>
<evidence type="ECO:0000313" key="2">
    <source>
        <dbReference type="Proteomes" id="UP001162992"/>
    </source>
</evidence>
<proteinExistence type="predicted"/>
<name>A0ACC2BDD6_DIPCM</name>
<reference evidence="2" key="1">
    <citation type="journal article" date="2024" name="Proc. Natl. Acad. Sci. U.S.A.">
        <title>Extraordinary preservation of gene collinearity over three hundred million years revealed in homosporous lycophytes.</title>
        <authorList>
            <person name="Li C."/>
            <person name="Wickell D."/>
            <person name="Kuo L.Y."/>
            <person name="Chen X."/>
            <person name="Nie B."/>
            <person name="Liao X."/>
            <person name="Peng D."/>
            <person name="Ji J."/>
            <person name="Jenkins J."/>
            <person name="Williams M."/>
            <person name="Shu S."/>
            <person name="Plott C."/>
            <person name="Barry K."/>
            <person name="Rajasekar S."/>
            <person name="Grimwood J."/>
            <person name="Han X."/>
            <person name="Sun S."/>
            <person name="Hou Z."/>
            <person name="He W."/>
            <person name="Dai G."/>
            <person name="Sun C."/>
            <person name="Schmutz J."/>
            <person name="Leebens-Mack J.H."/>
            <person name="Li F.W."/>
            <person name="Wang L."/>
        </authorList>
    </citation>
    <scope>NUCLEOTIDE SEQUENCE [LARGE SCALE GENOMIC DNA]</scope>
    <source>
        <strain evidence="2">cv. PW_Plant_1</strain>
    </source>
</reference>
<dbReference type="EMBL" id="CM055107">
    <property type="protein sequence ID" value="KAJ7527776.1"/>
    <property type="molecule type" value="Genomic_DNA"/>
</dbReference>
<comment type="caution">
    <text evidence="1">The sequence shown here is derived from an EMBL/GenBank/DDBJ whole genome shotgun (WGS) entry which is preliminary data.</text>
</comment>
<dbReference type="Proteomes" id="UP001162992">
    <property type="component" value="Chromosome 16"/>
</dbReference>
<sequence length="167" mass="18660">MGRPRARFSHAALERFRERLVPHLRAHLLLQNRGPQQNSLATSNSAALVAHRPRKVKKNKSAIIPKSHEALLRIRSVIVAQLRAHIAALQIKEEEANDTEQGKCSVIAVPGTDQVSSNARICEEDPGYVSLAESVASNSSGLESRFLYRARRRNMKKLQKSTKTTYT</sequence>
<keyword evidence="2" id="KW-1185">Reference proteome</keyword>
<gene>
    <name evidence="1" type="ORF">O6H91_16G070300</name>
</gene>